<evidence type="ECO:0000256" key="9">
    <source>
        <dbReference type="RuleBase" id="RU003811"/>
    </source>
</evidence>
<evidence type="ECO:0000256" key="8">
    <source>
        <dbReference type="PIRNR" id="PIRNR006630"/>
    </source>
</evidence>
<evidence type="ECO:0000256" key="3">
    <source>
        <dbReference type="ARBA" id="ARBA00022598"/>
    </source>
</evidence>
<dbReference type="AlphaFoldDB" id="U5QKU5"/>
<dbReference type="eggNOG" id="COG0171">
    <property type="taxonomic scope" value="Bacteria"/>
</dbReference>
<dbReference type="HAMAP" id="MF_02090">
    <property type="entry name" value="NadE_glutamine_dep"/>
    <property type="match status" value="1"/>
</dbReference>
<keyword evidence="4 7" id="KW-0547">Nucleotide-binding</keyword>
<dbReference type="Gene3D" id="3.60.110.10">
    <property type="entry name" value="Carbon-nitrogen hydrolase"/>
    <property type="match status" value="1"/>
</dbReference>
<dbReference type="GO" id="GO:0003952">
    <property type="term" value="F:NAD+ synthase (glutamine-hydrolyzing) activity"/>
    <property type="evidence" value="ECO:0007669"/>
    <property type="project" value="UniProtKB-UniRule"/>
</dbReference>
<feature type="binding site" evidence="7">
    <location>
        <position position="399"/>
    </location>
    <ligand>
        <name>ATP</name>
        <dbReference type="ChEBI" id="CHEBI:30616"/>
    </ligand>
</feature>
<keyword evidence="6 7" id="KW-0520">NAD</keyword>
<dbReference type="PIRSF" id="PIRSF006630">
    <property type="entry name" value="NADS_GAT"/>
    <property type="match status" value="1"/>
</dbReference>
<dbReference type="InterPro" id="IPR014729">
    <property type="entry name" value="Rossmann-like_a/b/a_fold"/>
</dbReference>
<dbReference type="Pfam" id="PF02540">
    <property type="entry name" value="NAD_synthase"/>
    <property type="match status" value="1"/>
</dbReference>
<dbReference type="Pfam" id="PF00795">
    <property type="entry name" value="CN_hydrolase"/>
    <property type="match status" value="1"/>
</dbReference>
<dbReference type="InterPro" id="IPR003010">
    <property type="entry name" value="C-N_Hydrolase"/>
</dbReference>
<evidence type="ECO:0000256" key="5">
    <source>
        <dbReference type="ARBA" id="ARBA00022840"/>
    </source>
</evidence>
<feature type="binding site" evidence="7">
    <location>
        <position position="514"/>
    </location>
    <ligand>
        <name>deamido-NAD(+)</name>
        <dbReference type="ChEBI" id="CHEBI:58437"/>
        <note>ligand shared between two neighboring subunits</note>
    </ligand>
</feature>
<feature type="binding site" evidence="7">
    <location>
        <position position="117"/>
    </location>
    <ligand>
        <name>L-glutamine</name>
        <dbReference type="ChEBI" id="CHEBI:58359"/>
    </ligand>
</feature>
<comment type="similarity">
    <text evidence="9">Belongs to the NAD synthetase family.</text>
</comment>
<feature type="domain" description="CN hydrolase" evidence="10">
    <location>
        <begin position="1"/>
        <end position="254"/>
    </location>
</feature>
<dbReference type="FunFam" id="3.40.50.620:FF:000106">
    <property type="entry name" value="Glutamine-dependent NAD(+) synthetase"/>
    <property type="match status" value="1"/>
</dbReference>
<sequence>MQIALLQLNLTVGDLVGNAGRIEQAARQAAACGADLAVTSELALLGYPPRDLLLDPAFVARAAGVGADLARALRGVLPVLVGTVVPSDGGRPLANAAVLLAGGECRVAARKVLLPTYDVFDEDRYFEPGKTVQPLDLARQSLGVHICEDGWNDREFWPVQRYHRDPVEELVTAGAGLLINLSASPYYRGVQSFRERLLGHTARRHRLPLLYVNQVGGNDELLFDGCSCAFGPDGGLVARARSFEPDLLVVDTEALSGHCSPVFAGEAEVWEALVMGTADYVRKCGFRQALVAFSGGIDSALTLAVASAALGPANVLAVLMPSPYSSPGSIDDSLALAANLGVETLKLPIAPAMDAFEQILSHSFAGYSADITEENLQARIRGTLMMALSNKFGRLVLTTGNKSETAVGYNTLYGDTAGALAVISDLYKGEVYRLAHWLNRDRELIPASILTKPPSAELRPGQRDSDSLPPYDALDSILRLLIEQNRTPEQIEAAGHDPATVRRVLQLVDRAEFKRRQLPPGLRVSPRAFGIGWRQPIAAHKAI</sequence>
<dbReference type="GO" id="GO:0008795">
    <property type="term" value="F:NAD+ synthase activity"/>
    <property type="evidence" value="ECO:0007669"/>
    <property type="project" value="UniProtKB-UniRule"/>
</dbReference>
<dbReference type="InterPro" id="IPR003694">
    <property type="entry name" value="NAD_synthase"/>
</dbReference>
<evidence type="ECO:0000259" key="10">
    <source>
        <dbReference type="PROSITE" id="PS50263"/>
    </source>
</evidence>
<evidence type="ECO:0000313" key="11">
    <source>
        <dbReference type="EMBL" id="AGY59488.1"/>
    </source>
</evidence>
<dbReference type="CDD" id="cd00553">
    <property type="entry name" value="NAD_synthase"/>
    <property type="match status" value="1"/>
</dbReference>
<dbReference type="NCBIfam" id="TIGR00552">
    <property type="entry name" value="nadE"/>
    <property type="match status" value="1"/>
</dbReference>
<dbReference type="GO" id="GO:0004359">
    <property type="term" value="F:glutaminase activity"/>
    <property type="evidence" value="ECO:0007669"/>
    <property type="project" value="InterPro"/>
</dbReference>
<evidence type="ECO:0000256" key="2">
    <source>
        <dbReference type="ARBA" id="ARBA00007145"/>
    </source>
</evidence>
<dbReference type="SUPFAM" id="SSF52402">
    <property type="entry name" value="Adenine nucleotide alpha hydrolases-like"/>
    <property type="match status" value="1"/>
</dbReference>
<dbReference type="InterPro" id="IPR014445">
    <property type="entry name" value="Gln-dep_NAD_synthase"/>
</dbReference>
<feature type="binding site" evidence="7">
    <location>
        <position position="184"/>
    </location>
    <ligand>
        <name>L-glutamine</name>
        <dbReference type="ChEBI" id="CHEBI:58359"/>
    </ligand>
</feature>
<comment type="pathway">
    <text evidence="1 7 8">Cofactor biosynthesis; NAD(+) biosynthesis; NAD(+) from deamido-NAD(+) (L-Gln route): step 1/1.</text>
</comment>
<dbReference type="KEGG" id="glj:GKIL_3242"/>
<protein>
    <recommendedName>
        <fullName evidence="7 8">Glutamine-dependent NAD(+) synthetase</fullName>
        <ecNumber evidence="7 8">6.3.5.1</ecNumber>
    </recommendedName>
    <alternativeName>
        <fullName evidence="7 8">NAD(+) synthase [glutamine-hydrolyzing]</fullName>
    </alternativeName>
</protein>
<dbReference type="GO" id="GO:0005524">
    <property type="term" value="F:ATP binding"/>
    <property type="evidence" value="ECO:0007669"/>
    <property type="project" value="UniProtKB-UniRule"/>
</dbReference>
<evidence type="ECO:0000256" key="1">
    <source>
        <dbReference type="ARBA" id="ARBA00005188"/>
    </source>
</evidence>
<dbReference type="CDD" id="cd07570">
    <property type="entry name" value="GAT_Gln-NAD-synth"/>
    <property type="match status" value="1"/>
</dbReference>
<keyword evidence="12" id="KW-1185">Reference proteome</keyword>
<feature type="active site" description="For glutaminase activity" evidence="7">
    <location>
        <position position="111"/>
    </location>
</feature>
<accession>U5QKU5</accession>
<name>U5QKU5_GLOK1</name>
<keyword evidence="3 7" id="KW-0436">Ligase</keyword>
<dbReference type="eggNOG" id="COG0388">
    <property type="taxonomic scope" value="Bacteria"/>
</dbReference>
<comment type="similarity">
    <text evidence="2 7 8">In the C-terminal section; belongs to the NAD synthetase family.</text>
</comment>
<dbReference type="OrthoDB" id="9803818at2"/>
<dbReference type="STRING" id="1183438.GKIL_3242"/>
<comment type="catalytic activity">
    <reaction evidence="7 8">
        <text>deamido-NAD(+) + L-glutamine + ATP + H2O = L-glutamate + AMP + diphosphate + NAD(+) + H(+)</text>
        <dbReference type="Rhea" id="RHEA:24384"/>
        <dbReference type="ChEBI" id="CHEBI:15377"/>
        <dbReference type="ChEBI" id="CHEBI:15378"/>
        <dbReference type="ChEBI" id="CHEBI:29985"/>
        <dbReference type="ChEBI" id="CHEBI:30616"/>
        <dbReference type="ChEBI" id="CHEBI:33019"/>
        <dbReference type="ChEBI" id="CHEBI:57540"/>
        <dbReference type="ChEBI" id="CHEBI:58359"/>
        <dbReference type="ChEBI" id="CHEBI:58437"/>
        <dbReference type="ChEBI" id="CHEBI:456215"/>
        <dbReference type="EC" id="6.3.5.1"/>
    </reaction>
</comment>
<reference evidence="11 12" key="1">
    <citation type="journal article" date="2013" name="PLoS ONE">
        <title>Cultivation and Complete Genome Sequencing of Gloeobacter kilaueensis sp. nov., from a Lava Cave in Kilauea Caldera, Hawai'i.</title>
        <authorList>
            <person name="Saw J.H."/>
            <person name="Schatz M."/>
            <person name="Brown M.V."/>
            <person name="Kunkel D.D."/>
            <person name="Foster J.S."/>
            <person name="Shick H."/>
            <person name="Christensen S."/>
            <person name="Hou S."/>
            <person name="Wan X."/>
            <person name="Donachie S.P."/>
        </authorList>
    </citation>
    <scope>NUCLEOTIDE SEQUENCE [LARGE SCALE GENOMIC DNA]</scope>
    <source>
        <strain evidence="12">JS</strain>
    </source>
</reference>
<dbReference type="InterPro" id="IPR036526">
    <property type="entry name" value="C-N_Hydrolase_sf"/>
</dbReference>
<dbReference type="EMBL" id="CP003587">
    <property type="protein sequence ID" value="AGY59488.1"/>
    <property type="molecule type" value="Genomic_DNA"/>
</dbReference>
<evidence type="ECO:0000256" key="7">
    <source>
        <dbReference type="HAMAP-Rule" id="MF_02090"/>
    </source>
</evidence>
<evidence type="ECO:0000313" key="12">
    <source>
        <dbReference type="Proteomes" id="UP000017396"/>
    </source>
</evidence>
<evidence type="ECO:0000256" key="6">
    <source>
        <dbReference type="ARBA" id="ARBA00023027"/>
    </source>
</evidence>
<dbReference type="GO" id="GO:0005737">
    <property type="term" value="C:cytoplasm"/>
    <property type="evidence" value="ECO:0007669"/>
    <property type="project" value="InterPro"/>
</dbReference>
<dbReference type="RefSeq" id="WP_023174766.1">
    <property type="nucleotide sequence ID" value="NC_022600.1"/>
</dbReference>
<feature type="active site" description="Proton acceptor; for glutaminase activity" evidence="7">
    <location>
        <position position="41"/>
    </location>
</feature>
<evidence type="ECO:0000256" key="4">
    <source>
        <dbReference type="ARBA" id="ARBA00022741"/>
    </source>
</evidence>
<dbReference type="PANTHER" id="PTHR23090">
    <property type="entry name" value="NH 3 /GLUTAMINE-DEPENDENT NAD + SYNTHETASE"/>
    <property type="match status" value="1"/>
</dbReference>
<dbReference type="UniPathway" id="UPA00253">
    <property type="reaction ID" value="UER00334"/>
</dbReference>
<dbReference type="Gene3D" id="3.40.50.620">
    <property type="entry name" value="HUPs"/>
    <property type="match status" value="1"/>
</dbReference>
<comment type="caution">
    <text evidence="7">Lacks conserved residue(s) required for the propagation of feature annotation.</text>
</comment>
<comment type="function">
    <text evidence="7">Catalyzes the ATP-dependent amidation of deamido-NAD to form NAD. Uses L-glutamine as a nitrogen source.</text>
</comment>
<gene>
    <name evidence="7 11" type="primary">nadE</name>
    <name evidence="11" type="ORF">GKIL_3242</name>
</gene>
<keyword evidence="5 7" id="KW-0067">ATP-binding</keyword>
<feature type="binding site" evidence="7">
    <location>
        <begin position="292"/>
        <end position="299"/>
    </location>
    <ligand>
        <name>ATP</name>
        <dbReference type="ChEBI" id="CHEBI:30616"/>
    </ligand>
</feature>
<dbReference type="PROSITE" id="PS50263">
    <property type="entry name" value="CN_HYDROLASE"/>
    <property type="match status" value="1"/>
</dbReference>
<dbReference type="InterPro" id="IPR022310">
    <property type="entry name" value="NAD/GMP_synthase"/>
</dbReference>
<dbReference type="GO" id="GO:0009435">
    <property type="term" value="P:NAD+ biosynthetic process"/>
    <property type="evidence" value="ECO:0007669"/>
    <property type="project" value="UniProtKB-UniRule"/>
</dbReference>
<feature type="binding site" evidence="7">
    <location>
        <position position="404"/>
    </location>
    <ligand>
        <name>deamido-NAD(+)</name>
        <dbReference type="ChEBI" id="CHEBI:58437"/>
        <note>ligand shared between two neighboring subunits</note>
    </ligand>
</feature>
<dbReference type="Proteomes" id="UP000017396">
    <property type="component" value="Chromosome"/>
</dbReference>
<dbReference type="PANTHER" id="PTHR23090:SF9">
    <property type="entry name" value="GLUTAMINE-DEPENDENT NAD(+) SYNTHETASE"/>
    <property type="match status" value="1"/>
</dbReference>
<proteinExistence type="inferred from homology"/>
<organism evidence="11 12">
    <name type="scientific">Gloeobacter kilaueensis (strain ATCC BAA-2537 / CCAP 1431/1 / ULC 316 / JS1)</name>
    <dbReference type="NCBI Taxonomy" id="1183438"/>
    <lineage>
        <taxon>Bacteria</taxon>
        <taxon>Bacillati</taxon>
        <taxon>Cyanobacteriota</taxon>
        <taxon>Cyanophyceae</taxon>
        <taxon>Gloeobacterales</taxon>
        <taxon>Gloeobacteraceae</taxon>
        <taxon>Gloeobacter</taxon>
    </lineage>
</organism>
<dbReference type="EC" id="6.3.5.1" evidence="7 8"/>
<dbReference type="PATRIC" id="fig|1183438.3.peg.3187"/>
<dbReference type="HOGENOM" id="CLU_022313_2_0_3"/>
<feature type="active site" description="Nucleophile; for glutaminase activity" evidence="7">
    <location>
        <position position="147"/>
    </location>
</feature>
<dbReference type="SUPFAM" id="SSF56317">
    <property type="entry name" value="Carbon-nitrogen hydrolase"/>
    <property type="match status" value="1"/>
</dbReference>
<feature type="binding site" evidence="7">
    <location>
        <position position="375"/>
    </location>
    <ligand>
        <name>deamido-NAD(+)</name>
        <dbReference type="ChEBI" id="CHEBI:58437"/>
        <note>ligand shared between two neighboring subunits</note>
    </ligand>
</feature>
<dbReference type="NCBIfam" id="NF010588">
    <property type="entry name" value="PRK13981.1"/>
    <property type="match status" value="1"/>
</dbReference>